<gene>
    <name evidence="1" type="ORF">CLUMA_CG021530</name>
</gene>
<sequence length="67" mass="7803">MIVPLKPQSLMEYKPLMIQILNTKVKHPPPIIISIIKYFQLKQVKRLQLQGADVLVDNQWSEGKLYS</sequence>
<reference evidence="1 2" key="1">
    <citation type="submission" date="2015-04" db="EMBL/GenBank/DDBJ databases">
        <authorList>
            <person name="Syromyatnikov M.Y."/>
            <person name="Popov V.N."/>
        </authorList>
    </citation>
    <scope>NUCLEOTIDE SEQUENCE [LARGE SCALE GENOMIC DNA]</scope>
</reference>
<dbReference type="AlphaFoldDB" id="A0A1J1J9Z1"/>
<proteinExistence type="predicted"/>
<accession>A0A1J1J9Z1</accession>
<evidence type="ECO:0000313" key="1">
    <source>
        <dbReference type="EMBL" id="CRL08692.1"/>
    </source>
</evidence>
<dbReference type="EMBL" id="CVRI01000075">
    <property type="protein sequence ID" value="CRL08692.1"/>
    <property type="molecule type" value="Genomic_DNA"/>
</dbReference>
<dbReference type="Proteomes" id="UP000183832">
    <property type="component" value="Unassembled WGS sequence"/>
</dbReference>
<organism evidence="1 2">
    <name type="scientific">Clunio marinus</name>
    <dbReference type="NCBI Taxonomy" id="568069"/>
    <lineage>
        <taxon>Eukaryota</taxon>
        <taxon>Metazoa</taxon>
        <taxon>Ecdysozoa</taxon>
        <taxon>Arthropoda</taxon>
        <taxon>Hexapoda</taxon>
        <taxon>Insecta</taxon>
        <taxon>Pterygota</taxon>
        <taxon>Neoptera</taxon>
        <taxon>Endopterygota</taxon>
        <taxon>Diptera</taxon>
        <taxon>Nematocera</taxon>
        <taxon>Chironomoidea</taxon>
        <taxon>Chironomidae</taxon>
        <taxon>Clunio</taxon>
    </lineage>
</organism>
<evidence type="ECO:0000313" key="2">
    <source>
        <dbReference type="Proteomes" id="UP000183832"/>
    </source>
</evidence>
<name>A0A1J1J9Z1_9DIPT</name>
<protein>
    <submittedName>
        <fullName evidence="1">CLUMA_CG021530, isoform A</fullName>
    </submittedName>
</protein>
<keyword evidence="2" id="KW-1185">Reference proteome</keyword>